<reference evidence="2 4" key="1">
    <citation type="submission" date="2015-04" db="EMBL/GenBank/DDBJ databases">
        <title>Genome sequence of Kerstersia gyiorum CG1.</title>
        <authorList>
            <person name="Greninger A.L."/>
            <person name="Kozyreva V."/>
            <person name="Chaturvedi V."/>
        </authorList>
    </citation>
    <scope>NUCLEOTIDE SEQUENCE [LARGE SCALE GENOMIC DNA]</scope>
    <source>
        <strain evidence="2 4">CG1</strain>
    </source>
</reference>
<sequence>MAARTETEIFEGEAGRIDCALDWPDGEVKGWALVLHPHPLHGGARGNKVVTTIARAANQRGLLAVRPDFRGVGQSEGSFDHARGETRDMIALVEQFRTRYPDAAAGAWALGGFSFGTAVAAHVYDAYARQERAPDALLLAGPAVARFPLEGQEEARRVPLDRTLLVHGEVDDVVPLAEVFDWLRADGVPVTVVPGAGHFFHGHLITLRGLAEAHIARLCG</sequence>
<dbReference type="SUPFAM" id="SSF53474">
    <property type="entry name" value="alpha/beta-Hydrolases"/>
    <property type="match status" value="1"/>
</dbReference>
<proteinExistence type="predicted"/>
<dbReference type="PANTHER" id="PTHR42103">
    <property type="entry name" value="ALPHA/BETA-HYDROLASES SUPERFAMILY PROTEIN"/>
    <property type="match status" value="1"/>
</dbReference>
<evidence type="ECO:0000313" key="5">
    <source>
        <dbReference type="Proteomes" id="UP000292039"/>
    </source>
</evidence>
<dbReference type="PATRIC" id="fig|206506.3.peg.790"/>
<name>A0A171KWT2_9BURK</name>
<reference evidence="3 5" key="2">
    <citation type="submission" date="2019-02" db="EMBL/GenBank/DDBJ databases">
        <title>Genomic Encyclopedia of Type Strains, Phase IV (KMG-IV): sequencing the most valuable type-strain genomes for metagenomic binning, comparative biology and taxonomic classification.</title>
        <authorList>
            <person name="Goeker M."/>
        </authorList>
    </citation>
    <scope>NUCLEOTIDE SEQUENCE [LARGE SCALE GENOMIC DNA]</scope>
    <source>
        <strain evidence="3 5">DSM 16618</strain>
    </source>
</reference>
<organism evidence="2 4">
    <name type="scientific">Kerstersia gyiorum</name>
    <dbReference type="NCBI Taxonomy" id="206506"/>
    <lineage>
        <taxon>Bacteria</taxon>
        <taxon>Pseudomonadati</taxon>
        <taxon>Pseudomonadota</taxon>
        <taxon>Betaproteobacteria</taxon>
        <taxon>Burkholderiales</taxon>
        <taxon>Alcaligenaceae</taxon>
        <taxon>Kerstersia</taxon>
    </lineage>
</organism>
<dbReference type="RefSeq" id="WP_068367547.1">
    <property type="nucleotide sequence ID" value="NZ_CBCSEB010000010.1"/>
</dbReference>
<evidence type="ECO:0000259" key="1">
    <source>
        <dbReference type="Pfam" id="PF12146"/>
    </source>
</evidence>
<dbReference type="GeneID" id="99727974"/>
<protein>
    <submittedName>
        <fullName evidence="2">Alpha/beta hydrolase</fullName>
    </submittedName>
</protein>
<dbReference type="GO" id="GO:0016787">
    <property type="term" value="F:hydrolase activity"/>
    <property type="evidence" value="ECO:0007669"/>
    <property type="project" value="UniProtKB-KW"/>
</dbReference>
<keyword evidence="4" id="KW-1185">Reference proteome</keyword>
<dbReference type="EMBL" id="SGWZ01000001">
    <property type="protein sequence ID" value="RZS73331.1"/>
    <property type="molecule type" value="Genomic_DNA"/>
</dbReference>
<dbReference type="Proteomes" id="UP000292039">
    <property type="component" value="Unassembled WGS sequence"/>
</dbReference>
<evidence type="ECO:0000313" key="4">
    <source>
        <dbReference type="Proteomes" id="UP000078084"/>
    </source>
</evidence>
<comment type="caution">
    <text evidence="2">The sequence shown here is derived from an EMBL/GenBank/DDBJ whole genome shotgun (WGS) entry which is preliminary data.</text>
</comment>
<dbReference type="EMBL" id="LBNE01000001">
    <property type="protein sequence ID" value="KKO73349.1"/>
    <property type="molecule type" value="Genomic_DNA"/>
</dbReference>
<gene>
    <name evidence="2" type="ORF">AAV32_03610</name>
    <name evidence="3" type="ORF">EV679_0522</name>
</gene>
<evidence type="ECO:0000313" key="2">
    <source>
        <dbReference type="EMBL" id="KKO73349.1"/>
    </source>
</evidence>
<dbReference type="Proteomes" id="UP000078084">
    <property type="component" value="Unassembled WGS sequence"/>
</dbReference>
<feature type="domain" description="Serine aminopeptidase S33" evidence="1">
    <location>
        <begin position="40"/>
        <end position="145"/>
    </location>
</feature>
<dbReference type="PANTHER" id="PTHR42103:SF2">
    <property type="entry name" value="AB HYDROLASE-1 DOMAIN-CONTAINING PROTEIN"/>
    <property type="match status" value="1"/>
</dbReference>
<dbReference type="AlphaFoldDB" id="A0A171KWT2"/>
<dbReference type="Gene3D" id="3.40.50.1820">
    <property type="entry name" value="alpha/beta hydrolase"/>
    <property type="match status" value="1"/>
</dbReference>
<dbReference type="STRING" id="206506.AAV32_03610"/>
<accession>A0A171KWT2</accession>
<dbReference type="InterPro" id="IPR029058">
    <property type="entry name" value="AB_hydrolase_fold"/>
</dbReference>
<dbReference type="Pfam" id="PF12146">
    <property type="entry name" value="Hydrolase_4"/>
    <property type="match status" value="1"/>
</dbReference>
<dbReference type="InterPro" id="IPR022742">
    <property type="entry name" value="Hydrolase_4"/>
</dbReference>
<keyword evidence="2" id="KW-0378">Hydrolase</keyword>
<evidence type="ECO:0000313" key="3">
    <source>
        <dbReference type="EMBL" id="RZS73331.1"/>
    </source>
</evidence>
<dbReference type="OrthoDB" id="9800435at2"/>